<dbReference type="EMBL" id="SZZH01000001">
    <property type="protein sequence ID" value="TKV60721.1"/>
    <property type="molecule type" value="Genomic_DNA"/>
</dbReference>
<dbReference type="Proteomes" id="UP000306985">
    <property type="component" value="Unassembled WGS sequence"/>
</dbReference>
<reference evidence="1 2" key="1">
    <citation type="submission" date="2019-05" db="EMBL/GenBank/DDBJ databases">
        <title>Nakamurella sp. N5BH11, whole genome shotgun sequence.</title>
        <authorList>
            <person name="Tuo L."/>
        </authorList>
    </citation>
    <scope>NUCLEOTIDE SEQUENCE [LARGE SCALE GENOMIC DNA]</scope>
    <source>
        <strain evidence="1 2">N5BH11</strain>
    </source>
</reference>
<comment type="caution">
    <text evidence="1">The sequence shown here is derived from an EMBL/GenBank/DDBJ whole genome shotgun (WGS) entry which is preliminary data.</text>
</comment>
<protein>
    <submittedName>
        <fullName evidence="1">Uncharacterized protein</fullName>
    </submittedName>
</protein>
<proteinExistence type="predicted"/>
<organism evidence="1 2">
    <name type="scientific">Nakamurella flava</name>
    <dbReference type="NCBI Taxonomy" id="2576308"/>
    <lineage>
        <taxon>Bacteria</taxon>
        <taxon>Bacillati</taxon>
        <taxon>Actinomycetota</taxon>
        <taxon>Actinomycetes</taxon>
        <taxon>Nakamurellales</taxon>
        <taxon>Nakamurellaceae</taxon>
        <taxon>Nakamurella</taxon>
    </lineage>
</organism>
<dbReference type="AlphaFoldDB" id="A0A4U6QK74"/>
<name>A0A4U6QK74_9ACTN</name>
<evidence type="ECO:0000313" key="2">
    <source>
        <dbReference type="Proteomes" id="UP000306985"/>
    </source>
</evidence>
<dbReference type="RefSeq" id="WP_137448024.1">
    <property type="nucleotide sequence ID" value="NZ_SZZH01000001.1"/>
</dbReference>
<accession>A0A4U6QK74</accession>
<sequence>MSVEPPGPVAAGTVRAATTLTLWAAAWQGGASADDVLDAIDDPDHRAGARAATATVAEITGLPGPGSASAGTAALLPLLRSGGAPELLLPRPGDLRGLPPGGAAAVAGLDSGAAVRLPDSGLLLIPGAGQWRIFDGPTGHGPAAGGTTPLDIPVAHDVLDEAMTRATRLLTALDVARGSDQAREQVRRIMLLEAVHTPPGTPSAASNLLATSISLHALLTVAAGQETAAVTSGQVARVDDALRPLVDAVAQARRAAVATAVRALTRTDGRAMPRRSVPRR</sequence>
<gene>
    <name evidence="1" type="ORF">FDO65_03290</name>
</gene>
<evidence type="ECO:0000313" key="1">
    <source>
        <dbReference type="EMBL" id="TKV60721.1"/>
    </source>
</evidence>
<dbReference type="OrthoDB" id="5188961at2"/>
<keyword evidence="2" id="KW-1185">Reference proteome</keyword>